<comment type="caution">
    <text evidence="3">The sequence shown here is derived from an EMBL/GenBank/DDBJ whole genome shotgun (WGS) entry which is preliminary data.</text>
</comment>
<dbReference type="EMBL" id="JARBHA010000003">
    <property type="protein sequence ID" value="KAJ9704293.1"/>
    <property type="molecule type" value="Genomic_DNA"/>
</dbReference>
<dbReference type="Proteomes" id="UP001168098">
    <property type="component" value="Unassembled WGS sequence"/>
</dbReference>
<accession>A0AA39AD88</accession>
<dbReference type="InterPro" id="IPR046960">
    <property type="entry name" value="PPR_At4g14850-like_plant"/>
</dbReference>
<dbReference type="NCBIfam" id="TIGR00756">
    <property type="entry name" value="PPR"/>
    <property type="match status" value="4"/>
</dbReference>
<evidence type="ECO:0000313" key="3">
    <source>
        <dbReference type="EMBL" id="KAJ9704293.1"/>
    </source>
</evidence>
<dbReference type="FunFam" id="1.25.40.10:FF:000755">
    <property type="entry name" value="Pentatricopeptide repeat-containing protein"/>
    <property type="match status" value="1"/>
</dbReference>
<dbReference type="InterPro" id="IPR046848">
    <property type="entry name" value="E_motif"/>
</dbReference>
<dbReference type="Gene3D" id="1.25.40.10">
    <property type="entry name" value="Tetratricopeptide repeat domain"/>
    <property type="match status" value="2"/>
</dbReference>
<feature type="repeat" description="PPR" evidence="2">
    <location>
        <begin position="376"/>
        <end position="406"/>
    </location>
</feature>
<feature type="repeat" description="PPR" evidence="2">
    <location>
        <begin position="305"/>
        <end position="339"/>
    </location>
</feature>
<evidence type="ECO:0000256" key="1">
    <source>
        <dbReference type="ARBA" id="ARBA00022737"/>
    </source>
</evidence>
<dbReference type="InterPro" id="IPR011990">
    <property type="entry name" value="TPR-like_helical_dom_sf"/>
</dbReference>
<dbReference type="InterPro" id="IPR002885">
    <property type="entry name" value="PPR_rpt"/>
</dbReference>
<organism evidence="3 4">
    <name type="scientific">Vitis rotundifolia</name>
    <name type="common">Muscadine grape</name>
    <dbReference type="NCBI Taxonomy" id="103349"/>
    <lineage>
        <taxon>Eukaryota</taxon>
        <taxon>Viridiplantae</taxon>
        <taxon>Streptophyta</taxon>
        <taxon>Embryophyta</taxon>
        <taxon>Tracheophyta</taxon>
        <taxon>Spermatophyta</taxon>
        <taxon>Magnoliopsida</taxon>
        <taxon>eudicotyledons</taxon>
        <taxon>Gunneridae</taxon>
        <taxon>Pentapetalae</taxon>
        <taxon>rosids</taxon>
        <taxon>Vitales</taxon>
        <taxon>Vitaceae</taxon>
        <taxon>Viteae</taxon>
        <taxon>Vitis</taxon>
    </lineage>
</organism>
<sequence length="491" mass="54717">MIDGLQSQSHWIPPLTSNWHSTQKFDSINGFLRHCSQTKNVRGVRKLHAHLLRTGLLFISLSFQSKLIFTYTTCLHRNNSKTFTTLLNCIHSTDPLPFNMILSDYCRSGFSFLALQTFSFMHTNGVPLDTYSFCCSLVASCSMKNVKFGAQIHARVEKSGWLSSVFVGSALVDLYAKLSLIKDAAMVFDEIPVKNTVCANALLSGYGEAKLWVEGLDFVRKMRSLNLNCDHFTLSAMLRSCAGLSAIELGRQVHGSVIRKVSDVEADVFLQSSLIEMYGKCGSAEKAGQVFNLAGFGYKGERKRDVVLWTSMLAVYGRNGHFEKVIQLYKEMLREGIRPDGVAFVTVISACGHTGHVKLGIKYFESMVSDFGLEPGPEHYSCVVDLLCRAGELEKAWKMVNEMTPKENGSYSISMWGALLNACNEFGNVELGKLAAHKALEMDPHNVGIYVLLSNMYAKFSMWDEIGQLRELMKESGLKKDVGCSWIEITS</sequence>
<gene>
    <name evidence="3" type="ORF">PVL29_002721</name>
</gene>
<evidence type="ECO:0000313" key="4">
    <source>
        <dbReference type="Proteomes" id="UP001168098"/>
    </source>
</evidence>
<dbReference type="PROSITE" id="PS51375">
    <property type="entry name" value="PPR"/>
    <property type="match status" value="3"/>
</dbReference>
<dbReference type="Pfam" id="PF01535">
    <property type="entry name" value="PPR"/>
    <property type="match status" value="2"/>
</dbReference>
<dbReference type="GO" id="GO:0009451">
    <property type="term" value="P:RNA modification"/>
    <property type="evidence" value="ECO:0007669"/>
    <property type="project" value="InterPro"/>
</dbReference>
<dbReference type="PANTHER" id="PTHR47926:SF386">
    <property type="entry name" value="PENTATRICOPEPTIDE REPEAT-CONTAINING PROTEIN"/>
    <property type="match status" value="1"/>
</dbReference>
<evidence type="ECO:0000256" key="2">
    <source>
        <dbReference type="PROSITE-ProRule" id="PRU00708"/>
    </source>
</evidence>
<dbReference type="GO" id="GO:0003723">
    <property type="term" value="F:RNA binding"/>
    <property type="evidence" value="ECO:0007669"/>
    <property type="project" value="InterPro"/>
</dbReference>
<dbReference type="Pfam" id="PF20431">
    <property type="entry name" value="E_motif"/>
    <property type="match status" value="1"/>
</dbReference>
<keyword evidence="4" id="KW-1185">Reference proteome</keyword>
<dbReference type="AlphaFoldDB" id="A0AA39AD88"/>
<protein>
    <recommendedName>
        <fullName evidence="5">Pentatricopeptide repeat-containing protein</fullName>
    </recommendedName>
</protein>
<keyword evidence="1" id="KW-0677">Repeat</keyword>
<reference evidence="3 4" key="1">
    <citation type="journal article" date="2023" name="BMC Biotechnol.">
        <title>Vitis rotundifolia cv Carlos genome sequencing.</title>
        <authorList>
            <person name="Huff M."/>
            <person name="Hulse-Kemp A."/>
            <person name="Scheffler B."/>
            <person name="Youngblood R."/>
            <person name="Simpson S."/>
            <person name="Babiker E."/>
            <person name="Staton M."/>
        </authorList>
    </citation>
    <scope>NUCLEOTIDE SEQUENCE [LARGE SCALE GENOMIC DNA]</scope>
    <source>
        <tissue evidence="3">Leaf</tissue>
    </source>
</reference>
<dbReference type="SUPFAM" id="SSF48452">
    <property type="entry name" value="TPR-like"/>
    <property type="match status" value="1"/>
</dbReference>
<evidence type="ECO:0008006" key="5">
    <source>
        <dbReference type="Google" id="ProtNLM"/>
    </source>
</evidence>
<dbReference type="Pfam" id="PF12854">
    <property type="entry name" value="PPR_1"/>
    <property type="match status" value="1"/>
</dbReference>
<name>A0AA39AD88_VITRO</name>
<feature type="repeat" description="PPR" evidence="2">
    <location>
        <begin position="94"/>
        <end position="128"/>
    </location>
</feature>
<dbReference type="Pfam" id="PF13041">
    <property type="entry name" value="PPR_2"/>
    <property type="match status" value="1"/>
</dbReference>
<proteinExistence type="predicted"/>
<dbReference type="PANTHER" id="PTHR47926">
    <property type="entry name" value="PENTATRICOPEPTIDE REPEAT-CONTAINING PROTEIN"/>
    <property type="match status" value="1"/>
</dbReference>
<dbReference type="FunFam" id="1.25.40.10:FF:000525">
    <property type="entry name" value="Pentatricopeptide (PPR) repeat-containing protein-like"/>
    <property type="match status" value="1"/>
</dbReference>